<evidence type="ECO:0000256" key="2">
    <source>
        <dbReference type="ARBA" id="ARBA00004123"/>
    </source>
</evidence>
<evidence type="ECO:0000256" key="1">
    <source>
        <dbReference type="ARBA" id="ARBA00001968"/>
    </source>
</evidence>
<dbReference type="GO" id="GO:0046872">
    <property type="term" value="F:metal ion binding"/>
    <property type="evidence" value="ECO:0007669"/>
    <property type="project" value="UniProtKB-KW"/>
</dbReference>
<dbReference type="GO" id="GO:0005634">
    <property type="term" value="C:nucleus"/>
    <property type="evidence" value="ECO:0007669"/>
    <property type="project" value="UniProtKB-SubCell"/>
</dbReference>
<keyword evidence="5" id="KW-0479">Metal-binding</keyword>
<evidence type="ECO:0000256" key="4">
    <source>
        <dbReference type="ARBA" id="ARBA00022722"/>
    </source>
</evidence>
<dbReference type="Pfam" id="PF13359">
    <property type="entry name" value="DDE_Tnp_4"/>
    <property type="match status" value="1"/>
</dbReference>
<protein>
    <submittedName>
        <fullName evidence="10">Protein ANTAGONIST OF LIKE HETEROCHROMATIN PROTEIN 1-like</fullName>
    </submittedName>
</protein>
<dbReference type="GO" id="GO:0004518">
    <property type="term" value="F:nuclease activity"/>
    <property type="evidence" value="ECO:0007669"/>
    <property type="project" value="UniProtKB-KW"/>
</dbReference>
<comment type="subcellular location">
    <subcellularLocation>
        <location evidence="2">Nucleus</location>
    </subcellularLocation>
</comment>
<dbReference type="OrthoDB" id="6617202at2759"/>
<dbReference type="GO" id="GO:0016787">
    <property type="term" value="F:hydrolase activity"/>
    <property type="evidence" value="ECO:0007669"/>
    <property type="project" value="UniProtKB-KW"/>
</dbReference>
<keyword evidence="11" id="KW-1185">Reference proteome</keyword>
<dbReference type="InterPro" id="IPR045249">
    <property type="entry name" value="HARBI1-like"/>
</dbReference>
<evidence type="ECO:0000259" key="8">
    <source>
        <dbReference type="Pfam" id="PF13359"/>
    </source>
</evidence>
<dbReference type="PANTHER" id="PTHR22930:SF269">
    <property type="entry name" value="NUCLEASE HARBI1-LIKE PROTEIN"/>
    <property type="match status" value="1"/>
</dbReference>
<evidence type="ECO:0000256" key="3">
    <source>
        <dbReference type="ARBA" id="ARBA00006958"/>
    </source>
</evidence>
<evidence type="ECO:0000313" key="10">
    <source>
        <dbReference type="EMBL" id="KAF0715830.1"/>
    </source>
</evidence>
<sequence>MESDDEKTVCAAFAVVCAAAAAHDLKMKTKKKLKRIWWTLSLNRSRDNVYTGQLCYICCLKLNKYWSLYNASNMLEDLNREPSGKFHNFCRMSAIDFEHLLSKIGPIIMKEDTNMRKAIPVQERLAITLRFLASGDSFTSLSYLFKCSNQVISNIVHEVCNALVHELRNHIKLPTTSQDWQNISNEFSSKWNFPNCVGAIDGKHIIIQSPMNSGSEFINYKGTFSVVLMALVDADYCFTFADVGCQGRISDGGVLRNTTFFKKMENHQLELPSDHPLPGKELPTPYVFLADGAFGLSRHILKPYKGVYVKGSSERIFNYRLSRAHRIVENVFGIMASVFRILRKPMLLQPEKVSVIVMTCVLLHNFLRKSKTSSLKYASRDSFDNEDEGRLIHGSWRQDNNMTSLLPIRNIPRRSAIEAQDIRKTFTEYFMTNGKVPWQENYYVKIRTMDKCYIHVSVQTRTKNNYTTFGLSSIRLYLIIEILTPIAKCTIRVE</sequence>
<keyword evidence="6" id="KW-0378">Hydrolase</keyword>
<proteinExistence type="inferred from homology"/>
<dbReference type="InterPro" id="IPR058353">
    <property type="entry name" value="DUF8040"/>
</dbReference>
<dbReference type="Proteomes" id="UP000478052">
    <property type="component" value="Unassembled WGS sequence"/>
</dbReference>
<dbReference type="InterPro" id="IPR027806">
    <property type="entry name" value="HARBI1_dom"/>
</dbReference>
<name>A0A6G0VZK0_APHCR</name>
<organism evidence="10 11">
    <name type="scientific">Aphis craccivora</name>
    <name type="common">Cowpea aphid</name>
    <dbReference type="NCBI Taxonomy" id="307492"/>
    <lineage>
        <taxon>Eukaryota</taxon>
        <taxon>Metazoa</taxon>
        <taxon>Ecdysozoa</taxon>
        <taxon>Arthropoda</taxon>
        <taxon>Hexapoda</taxon>
        <taxon>Insecta</taxon>
        <taxon>Pterygota</taxon>
        <taxon>Neoptera</taxon>
        <taxon>Paraneoptera</taxon>
        <taxon>Hemiptera</taxon>
        <taxon>Sternorrhyncha</taxon>
        <taxon>Aphidomorpha</taxon>
        <taxon>Aphidoidea</taxon>
        <taxon>Aphididae</taxon>
        <taxon>Aphidini</taxon>
        <taxon>Aphis</taxon>
        <taxon>Aphis</taxon>
    </lineage>
</organism>
<comment type="similarity">
    <text evidence="3">Belongs to the HARBI1 family.</text>
</comment>
<accession>A0A6G0VZK0</accession>
<evidence type="ECO:0000256" key="7">
    <source>
        <dbReference type="ARBA" id="ARBA00023242"/>
    </source>
</evidence>
<reference evidence="10 11" key="1">
    <citation type="submission" date="2019-08" db="EMBL/GenBank/DDBJ databases">
        <title>Whole genome of Aphis craccivora.</title>
        <authorList>
            <person name="Voronova N.V."/>
            <person name="Shulinski R.S."/>
            <person name="Bandarenka Y.V."/>
            <person name="Zhorov D.G."/>
            <person name="Warner D."/>
        </authorList>
    </citation>
    <scope>NUCLEOTIDE SEQUENCE [LARGE SCALE GENOMIC DNA]</scope>
    <source>
        <strain evidence="10">180601</strain>
        <tissue evidence="10">Whole Body</tissue>
    </source>
</reference>
<comment type="caution">
    <text evidence="10">The sequence shown here is derived from an EMBL/GenBank/DDBJ whole genome shotgun (WGS) entry which is preliminary data.</text>
</comment>
<dbReference type="Pfam" id="PF26138">
    <property type="entry name" value="DUF8040"/>
    <property type="match status" value="1"/>
</dbReference>
<feature type="domain" description="DUF8040" evidence="9">
    <location>
        <begin position="74"/>
        <end position="164"/>
    </location>
</feature>
<evidence type="ECO:0000259" key="9">
    <source>
        <dbReference type="Pfam" id="PF26138"/>
    </source>
</evidence>
<dbReference type="AlphaFoldDB" id="A0A6G0VZK0"/>
<feature type="domain" description="DDE Tnp4" evidence="8">
    <location>
        <begin position="200"/>
        <end position="365"/>
    </location>
</feature>
<evidence type="ECO:0000313" key="11">
    <source>
        <dbReference type="Proteomes" id="UP000478052"/>
    </source>
</evidence>
<comment type="cofactor">
    <cofactor evidence="1">
        <name>a divalent metal cation</name>
        <dbReference type="ChEBI" id="CHEBI:60240"/>
    </cofactor>
</comment>
<dbReference type="PANTHER" id="PTHR22930">
    <property type="match status" value="1"/>
</dbReference>
<gene>
    <name evidence="10" type="ORF">FWK35_00025498</name>
</gene>
<evidence type="ECO:0000256" key="6">
    <source>
        <dbReference type="ARBA" id="ARBA00022801"/>
    </source>
</evidence>
<dbReference type="EMBL" id="VUJU01010107">
    <property type="protein sequence ID" value="KAF0715830.1"/>
    <property type="molecule type" value="Genomic_DNA"/>
</dbReference>
<evidence type="ECO:0000256" key="5">
    <source>
        <dbReference type="ARBA" id="ARBA00022723"/>
    </source>
</evidence>
<keyword evidence="4" id="KW-0540">Nuclease</keyword>
<keyword evidence="7" id="KW-0539">Nucleus</keyword>